<keyword evidence="1 3" id="KW-0808">Transferase</keyword>
<reference evidence="3 4" key="1">
    <citation type="submission" date="2016-07" db="EMBL/GenBank/DDBJ databases">
        <title>Pervasive Adenine N6-methylation of Active Genes in Fungi.</title>
        <authorList>
            <consortium name="DOE Joint Genome Institute"/>
            <person name="Mondo S.J."/>
            <person name="Dannebaum R.O."/>
            <person name="Kuo R.C."/>
            <person name="Labutti K."/>
            <person name="Haridas S."/>
            <person name="Kuo A."/>
            <person name="Salamov A."/>
            <person name="Ahrendt S.R."/>
            <person name="Lipzen A."/>
            <person name="Sullivan W."/>
            <person name="Andreopoulos W.B."/>
            <person name="Clum A."/>
            <person name="Lindquist E."/>
            <person name="Daum C."/>
            <person name="Ramamoorthy G.K."/>
            <person name="Gryganskyi A."/>
            <person name="Culley D."/>
            <person name="Magnuson J.K."/>
            <person name="James T.Y."/>
            <person name="O'Malley M.A."/>
            <person name="Stajich J.E."/>
            <person name="Spatafora J.W."/>
            <person name="Visel A."/>
            <person name="Grigoriev I.V."/>
        </authorList>
    </citation>
    <scope>NUCLEOTIDE SEQUENCE [LARGE SCALE GENOMIC DNA]</scope>
    <source>
        <strain evidence="3 4">JEL800</strain>
    </source>
</reference>
<proteinExistence type="predicted"/>
<dbReference type="SUPFAM" id="SSF53335">
    <property type="entry name" value="S-adenosyl-L-methionine-dependent methyltransferases"/>
    <property type="match status" value="1"/>
</dbReference>
<name>A0A1Y2BTF0_9FUNG</name>
<dbReference type="GO" id="GO:0032259">
    <property type="term" value="P:methylation"/>
    <property type="evidence" value="ECO:0007669"/>
    <property type="project" value="UniProtKB-KW"/>
</dbReference>
<dbReference type="Gene3D" id="3.40.50.150">
    <property type="entry name" value="Vaccinia Virus protein VP39"/>
    <property type="match status" value="1"/>
</dbReference>
<protein>
    <submittedName>
        <fullName evidence="3">S-adenosyl-L-methionine-dependent methyltransferase</fullName>
    </submittedName>
</protein>
<evidence type="ECO:0000256" key="1">
    <source>
        <dbReference type="ARBA" id="ARBA00022679"/>
    </source>
</evidence>
<keyword evidence="4" id="KW-1185">Reference proteome</keyword>
<organism evidence="3 4">
    <name type="scientific">Rhizoclosmatium globosum</name>
    <dbReference type="NCBI Taxonomy" id="329046"/>
    <lineage>
        <taxon>Eukaryota</taxon>
        <taxon>Fungi</taxon>
        <taxon>Fungi incertae sedis</taxon>
        <taxon>Chytridiomycota</taxon>
        <taxon>Chytridiomycota incertae sedis</taxon>
        <taxon>Chytridiomycetes</taxon>
        <taxon>Chytridiales</taxon>
        <taxon>Chytriomycetaceae</taxon>
        <taxon>Rhizoclosmatium</taxon>
    </lineage>
</organism>
<evidence type="ECO:0000313" key="4">
    <source>
        <dbReference type="Proteomes" id="UP000193642"/>
    </source>
</evidence>
<dbReference type="AlphaFoldDB" id="A0A1Y2BTF0"/>
<feature type="domain" description="Methyltransferase" evidence="2">
    <location>
        <begin position="39"/>
        <end position="137"/>
    </location>
</feature>
<dbReference type="Proteomes" id="UP000193642">
    <property type="component" value="Unassembled WGS sequence"/>
</dbReference>
<dbReference type="GO" id="GO:0008168">
    <property type="term" value="F:methyltransferase activity"/>
    <property type="evidence" value="ECO:0007669"/>
    <property type="project" value="UniProtKB-KW"/>
</dbReference>
<dbReference type="InterPro" id="IPR029063">
    <property type="entry name" value="SAM-dependent_MTases_sf"/>
</dbReference>
<accession>A0A1Y2BTF0</accession>
<dbReference type="CDD" id="cd02440">
    <property type="entry name" value="AdoMet_MTases"/>
    <property type="match status" value="1"/>
</dbReference>
<dbReference type="PANTHER" id="PTHR43861:SF3">
    <property type="entry name" value="PUTATIVE (AFU_ORTHOLOGUE AFUA_2G14390)-RELATED"/>
    <property type="match status" value="1"/>
</dbReference>
<gene>
    <name evidence="3" type="ORF">BCR33DRAFT_721169</name>
</gene>
<evidence type="ECO:0000313" key="3">
    <source>
        <dbReference type="EMBL" id="ORY37974.1"/>
    </source>
</evidence>
<dbReference type="OrthoDB" id="540004at2759"/>
<sequence length="206" mass="21802">MNAEFWDTRYNPATGFLYGTAPNDFLASQVSRLPRCSRVLSLGEGEGRNAVFLAKLGHTVHCIDLSKVGLEKAALLATENGVGELVTTEVVDLDKRCSGSGGGDDKLDCVLSVWCHLPSDLEKRVLGMAAKALKTGGLVILEHYSPKNIGRGTGGPQDADLCIDPVALKNVLAEVGLKIVSLGDEVSEGKMHQGMSATVQLVAQKV</sequence>
<dbReference type="PANTHER" id="PTHR43861">
    <property type="entry name" value="TRANS-ACONITATE 2-METHYLTRANSFERASE-RELATED"/>
    <property type="match status" value="1"/>
</dbReference>
<dbReference type="EMBL" id="MCGO01000047">
    <property type="protein sequence ID" value="ORY37974.1"/>
    <property type="molecule type" value="Genomic_DNA"/>
</dbReference>
<comment type="caution">
    <text evidence="3">The sequence shown here is derived from an EMBL/GenBank/DDBJ whole genome shotgun (WGS) entry which is preliminary data.</text>
</comment>
<evidence type="ECO:0000259" key="2">
    <source>
        <dbReference type="Pfam" id="PF13649"/>
    </source>
</evidence>
<keyword evidence="3" id="KW-0489">Methyltransferase</keyword>
<dbReference type="Pfam" id="PF13649">
    <property type="entry name" value="Methyltransf_25"/>
    <property type="match status" value="1"/>
</dbReference>
<dbReference type="InterPro" id="IPR041698">
    <property type="entry name" value="Methyltransf_25"/>
</dbReference>